<dbReference type="AlphaFoldDB" id="A0A1M5MWU4"/>
<evidence type="ECO:0000259" key="13">
    <source>
        <dbReference type="PROSITE" id="PS50109"/>
    </source>
</evidence>
<feature type="transmembrane region" description="Helical" evidence="12">
    <location>
        <begin position="12"/>
        <end position="36"/>
    </location>
</feature>
<keyword evidence="6 12" id="KW-0812">Transmembrane</keyword>
<feature type="domain" description="Histidine kinase" evidence="13">
    <location>
        <begin position="244"/>
        <end position="472"/>
    </location>
</feature>
<evidence type="ECO:0000256" key="2">
    <source>
        <dbReference type="ARBA" id="ARBA00004370"/>
    </source>
</evidence>
<evidence type="ECO:0000313" key="16">
    <source>
        <dbReference type="Proteomes" id="UP000189796"/>
    </source>
</evidence>
<proteinExistence type="predicted"/>
<evidence type="ECO:0000256" key="12">
    <source>
        <dbReference type="SAM" id="Phobius"/>
    </source>
</evidence>
<reference evidence="15 16" key="1">
    <citation type="submission" date="2016-11" db="EMBL/GenBank/DDBJ databases">
        <authorList>
            <person name="Jaros S."/>
            <person name="Januszkiewicz K."/>
            <person name="Wedrychowicz H."/>
        </authorList>
    </citation>
    <scope>NUCLEOTIDE SEQUENCE [LARGE SCALE GENOMIC DNA]</scope>
    <source>
        <strain evidence="15 16">GAS138</strain>
    </source>
</reference>
<dbReference type="InterPro" id="IPR003661">
    <property type="entry name" value="HisK_dim/P_dom"/>
</dbReference>
<protein>
    <recommendedName>
        <fullName evidence="3">histidine kinase</fullName>
        <ecNumber evidence="3">2.7.13.3</ecNumber>
    </recommendedName>
</protein>
<dbReference type="InterPro" id="IPR036890">
    <property type="entry name" value="HATPase_C_sf"/>
</dbReference>
<keyword evidence="11" id="KW-0175">Coiled coil</keyword>
<evidence type="ECO:0000256" key="7">
    <source>
        <dbReference type="ARBA" id="ARBA00022777"/>
    </source>
</evidence>
<dbReference type="Proteomes" id="UP000189796">
    <property type="component" value="Chromosome I"/>
</dbReference>
<evidence type="ECO:0000256" key="5">
    <source>
        <dbReference type="ARBA" id="ARBA00022679"/>
    </source>
</evidence>
<dbReference type="InterPro" id="IPR003660">
    <property type="entry name" value="HAMP_dom"/>
</dbReference>
<dbReference type="GO" id="GO:0005886">
    <property type="term" value="C:plasma membrane"/>
    <property type="evidence" value="ECO:0007669"/>
    <property type="project" value="TreeGrafter"/>
</dbReference>
<dbReference type="Pfam" id="PF00512">
    <property type="entry name" value="HisKA"/>
    <property type="match status" value="1"/>
</dbReference>
<keyword evidence="9" id="KW-0902">Two-component regulatory system</keyword>
<dbReference type="Gene3D" id="1.10.287.130">
    <property type="match status" value="1"/>
</dbReference>
<evidence type="ECO:0000313" key="15">
    <source>
        <dbReference type="EMBL" id="SHG81677.1"/>
    </source>
</evidence>
<evidence type="ECO:0000256" key="4">
    <source>
        <dbReference type="ARBA" id="ARBA00022553"/>
    </source>
</evidence>
<dbReference type="PROSITE" id="PS50885">
    <property type="entry name" value="HAMP"/>
    <property type="match status" value="1"/>
</dbReference>
<dbReference type="GO" id="GO:0000155">
    <property type="term" value="F:phosphorelay sensor kinase activity"/>
    <property type="evidence" value="ECO:0007669"/>
    <property type="project" value="InterPro"/>
</dbReference>
<sequence>MTAFGKLIRTTAFRLTLVYLFLFALFAASLLGYFAWNTRRLITEQITSTVNVETGEISDIFGRRGLRGLVLTIENRALRPGANLYLVTTPTGQGIAGNVGSLAPGVMATTGWSETAYRRLDEQDTADHRALVRVTELSSGFRLLVGRDLEERRRLFGIIAKAAQWSVLVVVVLGLGGGIFVARRVLRRIDAMTGTTQRIMAGDLSGRLPVGRSGDELDRLAENLNAMLERIEALMMGLKEVSDNIAHDLKTPLTRLRNRAEEALAKSGSETEYRGALERTIEESDGLIRTFNALLMIARAESGQARGNMDDFDAAEVANGIHELYEPLAEDDGMTLHVKTAPAPLHGNRELISQALANLVENAIKYGKPVAAAQPLGADAVAGTASREILIEARRDGDQVLLSVTDHGPGIPQADRKHAVERFVRLEASRTQPGSGLGLSLASAVATLHGGELRLGDAHPGLNATLAIPARAGVSDRLAAQTPDVPQKVA</sequence>
<dbReference type="PANTHER" id="PTHR45436">
    <property type="entry name" value="SENSOR HISTIDINE KINASE YKOH"/>
    <property type="match status" value="1"/>
</dbReference>
<dbReference type="SMART" id="SM00304">
    <property type="entry name" value="HAMP"/>
    <property type="match status" value="1"/>
</dbReference>
<dbReference type="PRINTS" id="PR00344">
    <property type="entry name" value="BCTRLSENSOR"/>
</dbReference>
<evidence type="ECO:0000256" key="9">
    <source>
        <dbReference type="ARBA" id="ARBA00023012"/>
    </source>
</evidence>
<evidence type="ECO:0000259" key="14">
    <source>
        <dbReference type="PROSITE" id="PS50885"/>
    </source>
</evidence>
<evidence type="ECO:0000256" key="11">
    <source>
        <dbReference type="SAM" id="Coils"/>
    </source>
</evidence>
<evidence type="ECO:0000256" key="3">
    <source>
        <dbReference type="ARBA" id="ARBA00012438"/>
    </source>
</evidence>
<keyword evidence="8 12" id="KW-1133">Transmembrane helix</keyword>
<evidence type="ECO:0000256" key="10">
    <source>
        <dbReference type="ARBA" id="ARBA00023136"/>
    </source>
</evidence>
<gene>
    <name evidence="15" type="ORF">SAMN05443248_2754</name>
</gene>
<dbReference type="Pfam" id="PF02518">
    <property type="entry name" value="HATPase_c"/>
    <property type="match status" value="1"/>
</dbReference>
<evidence type="ECO:0000256" key="1">
    <source>
        <dbReference type="ARBA" id="ARBA00000085"/>
    </source>
</evidence>
<dbReference type="SUPFAM" id="SSF55874">
    <property type="entry name" value="ATPase domain of HSP90 chaperone/DNA topoisomerase II/histidine kinase"/>
    <property type="match status" value="1"/>
</dbReference>
<dbReference type="InterPro" id="IPR003594">
    <property type="entry name" value="HATPase_dom"/>
</dbReference>
<comment type="subcellular location">
    <subcellularLocation>
        <location evidence="2">Membrane</location>
    </subcellularLocation>
</comment>
<dbReference type="InterPro" id="IPR036097">
    <property type="entry name" value="HisK_dim/P_sf"/>
</dbReference>
<dbReference type="OrthoDB" id="9815202at2"/>
<keyword evidence="5" id="KW-0808">Transferase</keyword>
<dbReference type="CDD" id="cd06225">
    <property type="entry name" value="HAMP"/>
    <property type="match status" value="1"/>
</dbReference>
<dbReference type="InterPro" id="IPR004358">
    <property type="entry name" value="Sig_transdc_His_kin-like_C"/>
</dbReference>
<dbReference type="Gene3D" id="3.30.565.10">
    <property type="entry name" value="Histidine kinase-like ATPase, C-terminal domain"/>
    <property type="match status" value="1"/>
</dbReference>
<accession>A0A1M5MWU4</accession>
<keyword evidence="4" id="KW-0597">Phosphoprotein</keyword>
<dbReference type="InterPro" id="IPR050428">
    <property type="entry name" value="TCS_sensor_his_kinase"/>
</dbReference>
<dbReference type="Gene3D" id="6.10.340.10">
    <property type="match status" value="1"/>
</dbReference>
<evidence type="ECO:0000256" key="6">
    <source>
        <dbReference type="ARBA" id="ARBA00022692"/>
    </source>
</evidence>
<feature type="coiled-coil region" evidence="11">
    <location>
        <begin position="214"/>
        <end position="241"/>
    </location>
</feature>
<dbReference type="PROSITE" id="PS50109">
    <property type="entry name" value="HIS_KIN"/>
    <property type="match status" value="1"/>
</dbReference>
<dbReference type="SUPFAM" id="SSF47384">
    <property type="entry name" value="Homodimeric domain of signal transducing histidine kinase"/>
    <property type="match status" value="1"/>
</dbReference>
<dbReference type="SMART" id="SM00387">
    <property type="entry name" value="HATPase_c"/>
    <property type="match status" value="1"/>
</dbReference>
<keyword evidence="10 12" id="KW-0472">Membrane</keyword>
<comment type="catalytic activity">
    <reaction evidence="1">
        <text>ATP + protein L-histidine = ADP + protein N-phospho-L-histidine.</text>
        <dbReference type="EC" id="2.7.13.3"/>
    </reaction>
</comment>
<dbReference type="FunFam" id="1.10.287.130:FF:000083">
    <property type="entry name" value="Putative two-component sensor histidine kinase"/>
    <property type="match status" value="1"/>
</dbReference>
<dbReference type="PANTHER" id="PTHR45436:SF8">
    <property type="entry name" value="HISTIDINE KINASE"/>
    <property type="match status" value="1"/>
</dbReference>
<feature type="transmembrane region" description="Helical" evidence="12">
    <location>
        <begin position="162"/>
        <end position="182"/>
    </location>
</feature>
<dbReference type="EC" id="2.7.13.3" evidence="3"/>
<dbReference type="Pfam" id="PF00672">
    <property type="entry name" value="HAMP"/>
    <property type="match status" value="1"/>
</dbReference>
<dbReference type="CDD" id="cd00082">
    <property type="entry name" value="HisKA"/>
    <property type="match status" value="1"/>
</dbReference>
<evidence type="ECO:0000256" key="8">
    <source>
        <dbReference type="ARBA" id="ARBA00022989"/>
    </source>
</evidence>
<name>A0A1M5MWU4_9BRAD</name>
<dbReference type="RefSeq" id="WP_079601689.1">
    <property type="nucleotide sequence ID" value="NZ_LT670817.1"/>
</dbReference>
<dbReference type="SUPFAM" id="SSF158472">
    <property type="entry name" value="HAMP domain-like"/>
    <property type="match status" value="1"/>
</dbReference>
<feature type="domain" description="HAMP" evidence="14">
    <location>
        <begin position="183"/>
        <end position="236"/>
    </location>
</feature>
<dbReference type="CDD" id="cd00075">
    <property type="entry name" value="HATPase"/>
    <property type="match status" value="1"/>
</dbReference>
<dbReference type="InterPro" id="IPR005467">
    <property type="entry name" value="His_kinase_dom"/>
</dbReference>
<keyword evidence="7 15" id="KW-0418">Kinase</keyword>
<dbReference type="SMART" id="SM00388">
    <property type="entry name" value="HisKA"/>
    <property type="match status" value="1"/>
</dbReference>
<dbReference type="EMBL" id="LT670817">
    <property type="protein sequence ID" value="SHG81677.1"/>
    <property type="molecule type" value="Genomic_DNA"/>
</dbReference>
<organism evidence="15 16">
    <name type="scientific">Bradyrhizobium erythrophlei</name>
    <dbReference type="NCBI Taxonomy" id="1437360"/>
    <lineage>
        <taxon>Bacteria</taxon>
        <taxon>Pseudomonadati</taxon>
        <taxon>Pseudomonadota</taxon>
        <taxon>Alphaproteobacteria</taxon>
        <taxon>Hyphomicrobiales</taxon>
        <taxon>Nitrobacteraceae</taxon>
        <taxon>Bradyrhizobium</taxon>
    </lineage>
</organism>